<comment type="caution">
    <text evidence="1">The sequence shown here is derived from an EMBL/GenBank/DDBJ whole genome shotgun (WGS) entry which is preliminary data.</text>
</comment>
<proteinExistence type="predicted"/>
<dbReference type="RefSeq" id="WP_149898013.1">
    <property type="nucleotide sequence ID" value="NZ_JAPZAD010000001.1"/>
</dbReference>
<dbReference type="Proteomes" id="UP000473658">
    <property type="component" value="Unassembled WGS sequence"/>
</dbReference>
<organism evidence="1 2">
    <name type="scientific">Rhizobium rhizogenes</name>
    <name type="common">Agrobacterium rhizogenes</name>
    <dbReference type="NCBI Taxonomy" id="359"/>
    <lineage>
        <taxon>Bacteria</taxon>
        <taxon>Pseudomonadati</taxon>
        <taxon>Pseudomonadota</taxon>
        <taxon>Alphaproteobacteria</taxon>
        <taxon>Hyphomicrobiales</taxon>
        <taxon>Rhizobiaceae</taxon>
        <taxon>Rhizobium/Agrobacterium group</taxon>
        <taxon>Rhizobium</taxon>
    </lineage>
</organism>
<dbReference type="EMBL" id="QRFF01000001">
    <property type="protein sequence ID" value="KAA3504565.1"/>
    <property type="molecule type" value="Genomic_DNA"/>
</dbReference>
<dbReference type="AlphaFoldDB" id="A0AA88JUX7"/>
<sequence length="171" mass="18202">MRLYEVVHLFARRLGLKVGRVRAIAGKLQDEGKLQKTEGSRRFPLDVSEPEVVILLLALLGESGIGTGPSAAKTFGDLATLDGERFAVFLENLLFGHPKHVRHLMVRQNPAGVSVTADNMHLLFGEPPSRGNASPARIVPGEALTAIAAELQGQAPEQADAAAALNAIGRL</sequence>
<protein>
    <submittedName>
        <fullName evidence="1">Uncharacterized protein</fullName>
    </submittedName>
</protein>
<reference evidence="1 2" key="1">
    <citation type="submission" date="2018-08" db="EMBL/GenBank/DDBJ databases">
        <title>Crown Gall in kiwifruit.</title>
        <authorList>
            <person name="Visnovsky S.B."/>
            <person name="Pitman A.R."/>
        </authorList>
    </citation>
    <scope>NUCLEOTIDE SEQUENCE [LARGE SCALE GENOMIC DNA]</scope>
    <source>
        <strain evidence="1 2">SBV_302_78_2</strain>
    </source>
</reference>
<evidence type="ECO:0000313" key="2">
    <source>
        <dbReference type="Proteomes" id="UP000473658"/>
    </source>
</evidence>
<gene>
    <name evidence="1" type="ORF">DXM27_04950</name>
</gene>
<accession>A0AA88JUX7</accession>
<name>A0AA88JUX7_RHIRH</name>
<evidence type="ECO:0000313" key="1">
    <source>
        <dbReference type="EMBL" id="KAA3504565.1"/>
    </source>
</evidence>